<keyword evidence="5" id="KW-0234">DNA repair</keyword>
<accession>A0A1H0IC96</accession>
<feature type="domain" description="Methylated-DNA-[protein]-cysteine S-methyltransferase DNA binding" evidence="7">
    <location>
        <begin position="89"/>
        <end position="167"/>
    </location>
</feature>
<dbReference type="NCBIfam" id="TIGR00589">
    <property type="entry name" value="ogt"/>
    <property type="match status" value="1"/>
</dbReference>
<dbReference type="RefSeq" id="WP_090474371.1">
    <property type="nucleotide sequence ID" value="NZ_LT629710.1"/>
</dbReference>
<dbReference type="InterPro" id="IPR036217">
    <property type="entry name" value="MethylDNA_cys_MeTrfase_DNAb"/>
</dbReference>
<evidence type="ECO:0000313" key="9">
    <source>
        <dbReference type="Proteomes" id="UP000198741"/>
    </source>
</evidence>
<gene>
    <name evidence="8" type="ORF">SAMN04515671_0449</name>
</gene>
<dbReference type="GO" id="GO:0032259">
    <property type="term" value="P:methylation"/>
    <property type="evidence" value="ECO:0007669"/>
    <property type="project" value="UniProtKB-KW"/>
</dbReference>
<dbReference type="InterPro" id="IPR014048">
    <property type="entry name" value="MethylDNA_cys_MeTrfase_DNA-bd"/>
</dbReference>
<dbReference type="AlphaFoldDB" id="A0A1H0IC96"/>
<dbReference type="OrthoDB" id="9802228at2"/>
<dbReference type="GO" id="GO:0003908">
    <property type="term" value="F:methylated-DNA-[protein]-cysteine S-methyltransferase activity"/>
    <property type="evidence" value="ECO:0007669"/>
    <property type="project" value="UniProtKB-EC"/>
</dbReference>
<sequence>MTNALTSTVSTPIGPFTVVTTDDERPAVLASGWTGDIGDLLPVISPALRPLSTTRATSIDGITDAVVRYHEGDLTAIDDVAVQQNSGPFLTHAWAVLRHVKPGRPVTYTAFAELCGRPTAIRGAAAACARNATALFVPCHRVLGSDGTLRGFRWGLPAKQWLLDHEREE</sequence>
<evidence type="ECO:0000256" key="1">
    <source>
        <dbReference type="ARBA" id="ARBA00001286"/>
    </source>
</evidence>
<evidence type="ECO:0000313" key="8">
    <source>
        <dbReference type="EMBL" id="SDO29012.1"/>
    </source>
</evidence>
<dbReference type="Pfam" id="PF01035">
    <property type="entry name" value="DNA_binding_1"/>
    <property type="match status" value="1"/>
</dbReference>
<dbReference type="PANTHER" id="PTHR10815">
    <property type="entry name" value="METHYLATED-DNA--PROTEIN-CYSTEINE METHYLTRANSFERASE"/>
    <property type="match status" value="1"/>
</dbReference>
<dbReference type="PANTHER" id="PTHR10815:SF13">
    <property type="entry name" value="METHYLATED-DNA--PROTEIN-CYSTEINE METHYLTRANSFERASE"/>
    <property type="match status" value="1"/>
</dbReference>
<dbReference type="GO" id="GO:0006281">
    <property type="term" value="P:DNA repair"/>
    <property type="evidence" value="ECO:0007669"/>
    <property type="project" value="UniProtKB-KW"/>
</dbReference>
<dbReference type="EMBL" id="LT629710">
    <property type="protein sequence ID" value="SDO29012.1"/>
    <property type="molecule type" value="Genomic_DNA"/>
</dbReference>
<keyword evidence="9" id="KW-1185">Reference proteome</keyword>
<dbReference type="CDD" id="cd06445">
    <property type="entry name" value="ATase"/>
    <property type="match status" value="1"/>
</dbReference>
<dbReference type="Gene3D" id="1.10.10.10">
    <property type="entry name" value="Winged helix-like DNA-binding domain superfamily/Winged helix DNA-binding domain"/>
    <property type="match status" value="1"/>
</dbReference>
<evidence type="ECO:0000259" key="7">
    <source>
        <dbReference type="Pfam" id="PF01035"/>
    </source>
</evidence>
<dbReference type="SUPFAM" id="SSF46767">
    <property type="entry name" value="Methylated DNA-protein cysteine methyltransferase, C-terminal domain"/>
    <property type="match status" value="1"/>
</dbReference>
<evidence type="ECO:0000256" key="6">
    <source>
        <dbReference type="ARBA" id="ARBA00049348"/>
    </source>
</evidence>
<keyword evidence="2 8" id="KW-0489">Methyltransferase</keyword>
<organism evidence="8 9">
    <name type="scientific">Nakamurella panacisegetis</name>
    <dbReference type="NCBI Taxonomy" id="1090615"/>
    <lineage>
        <taxon>Bacteria</taxon>
        <taxon>Bacillati</taxon>
        <taxon>Actinomycetota</taxon>
        <taxon>Actinomycetes</taxon>
        <taxon>Nakamurellales</taxon>
        <taxon>Nakamurellaceae</taxon>
        <taxon>Nakamurella</taxon>
    </lineage>
</organism>
<proteinExistence type="predicted"/>
<comment type="catalytic activity">
    <reaction evidence="1">
        <text>a 4-O-methyl-thymidine in DNA + L-cysteinyl-[protein] = a thymidine in DNA + S-methyl-L-cysteinyl-[protein]</text>
        <dbReference type="Rhea" id="RHEA:53428"/>
        <dbReference type="Rhea" id="RHEA-COMP:10131"/>
        <dbReference type="Rhea" id="RHEA-COMP:10132"/>
        <dbReference type="Rhea" id="RHEA-COMP:13555"/>
        <dbReference type="Rhea" id="RHEA-COMP:13556"/>
        <dbReference type="ChEBI" id="CHEBI:29950"/>
        <dbReference type="ChEBI" id="CHEBI:82612"/>
        <dbReference type="ChEBI" id="CHEBI:137386"/>
        <dbReference type="ChEBI" id="CHEBI:137387"/>
        <dbReference type="EC" id="2.1.1.63"/>
    </reaction>
</comment>
<evidence type="ECO:0000256" key="5">
    <source>
        <dbReference type="ARBA" id="ARBA00023204"/>
    </source>
</evidence>
<keyword evidence="3 8" id="KW-0808">Transferase</keyword>
<keyword evidence="4" id="KW-0227">DNA damage</keyword>
<dbReference type="InterPro" id="IPR036388">
    <property type="entry name" value="WH-like_DNA-bd_sf"/>
</dbReference>
<evidence type="ECO:0000256" key="4">
    <source>
        <dbReference type="ARBA" id="ARBA00022763"/>
    </source>
</evidence>
<evidence type="ECO:0000256" key="3">
    <source>
        <dbReference type="ARBA" id="ARBA00022679"/>
    </source>
</evidence>
<dbReference type="Proteomes" id="UP000198741">
    <property type="component" value="Chromosome I"/>
</dbReference>
<dbReference type="InterPro" id="IPR001497">
    <property type="entry name" value="MethylDNA_cys_MeTrfase_AS"/>
</dbReference>
<dbReference type="PROSITE" id="PS00374">
    <property type="entry name" value="MGMT"/>
    <property type="match status" value="1"/>
</dbReference>
<name>A0A1H0IC96_9ACTN</name>
<protein>
    <submittedName>
        <fullName evidence="8">Methylated-DNA-[protein]-cysteine S-methyltransferase</fullName>
    </submittedName>
</protein>
<reference evidence="8 9" key="1">
    <citation type="submission" date="2016-10" db="EMBL/GenBank/DDBJ databases">
        <authorList>
            <person name="de Groot N.N."/>
        </authorList>
    </citation>
    <scope>NUCLEOTIDE SEQUENCE [LARGE SCALE GENOMIC DNA]</scope>
    <source>
        <strain evidence="9">P4-7,KCTC 19426,CECT 7604</strain>
    </source>
</reference>
<evidence type="ECO:0000256" key="2">
    <source>
        <dbReference type="ARBA" id="ARBA00022603"/>
    </source>
</evidence>
<comment type="catalytic activity">
    <reaction evidence="6">
        <text>a 6-O-methyl-2'-deoxyguanosine in DNA + L-cysteinyl-[protein] = S-methyl-L-cysteinyl-[protein] + a 2'-deoxyguanosine in DNA</text>
        <dbReference type="Rhea" id="RHEA:24000"/>
        <dbReference type="Rhea" id="RHEA-COMP:10131"/>
        <dbReference type="Rhea" id="RHEA-COMP:10132"/>
        <dbReference type="Rhea" id="RHEA-COMP:11367"/>
        <dbReference type="Rhea" id="RHEA-COMP:11368"/>
        <dbReference type="ChEBI" id="CHEBI:29950"/>
        <dbReference type="ChEBI" id="CHEBI:82612"/>
        <dbReference type="ChEBI" id="CHEBI:85445"/>
        <dbReference type="ChEBI" id="CHEBI:85448"/>
        <dbReference type="EC" id="2.1.1.63"/>
    </reaction>
</comment>
<dbReference type="STRING" id="1090615.SAMN04515671_0449"/>